<feature type="region of interest" description="Disordered" evidence="6">
    <location>
        <begin position="1"/>
        <end position="20"/>
    </location>
</feature>
<dbReference type="GO" id="GO:0005525">
    <property type="term" value="F:GTP binding"/>
    <property type="evidence" value="ECO:0007669"/>
    <property type="project" value="UniProtKB-UniRule"/>
</dbReference>
<proteinExistence type="inferred from homology"/>
<dbReference type="InterPro" id="IPR027417">
    <property type="entry name" value="P-loop_NTPase"/>
</dbReference>
<organism evidence="8 9">
    <name type="scientific">Intoshia linei</name>
    <dbReference type="NCBI Taxonomy" id="1819745"/>
    <lineage>
        <taxon>Eukaryota</taxon>
        <taxon>Metazoa</taxon>
        <taxon>Spiralia</taxon>
        <taxon>Lophotrochozoa</taxon>
        <taxon>Mesozoa</taxon>
        <taxon>Orthonectida</taxon>
        <taxon>Rhopaluridae</taxon>
        <taxon>Intoshia</taxon>
    </lineage>
</organism>
<dbReference type="PROSITE" id="PS51719">
    <property type="entry name" value="G_SEPTIN"/>
    <property type="match status" value="1"/>
</dbReference>
<keyword evidence="2 4" id="KW-0342">GTP-binding</keyword>
<dbReference type="Gene3D" id="3.40.50.300">
    <property type="entry name" value="P-loop containing nucleotide triphosphate hydrolases"/>
    <property type="match status" value="1"/>
</dbReference>
<name>A0A177BBX6_9BILA</name>
<evidence type="ECO:0000313" key="8">
    <source>
        <dbReference type="EMBL" id="OAF71021.1"/>
    </source>
</evidence>
<comment type="similarity">
    <text evidence="3 5">Belongs to the TRAFAC class TrmE-Era-EngA-EngB-Septin-like GTPase superfamily. Septin GTPase family.</text>
</comment>
<evidence type="ECO:0000313" key="9">
    <source>
        <dbReference type="Proteomes" id="UP000078046"/>
    </source>
</evidence>
<comment type="caution">
    <text evidence="8">The sequence shown here is derived from an EMBL/GenBank/DDBJ whole genome shotgun (WGS) entry which is preliminary data.</text>
</comment>
<dbReference type="Pfam" id="PF00735">
    <property type="entry name" value="Septin"/>
    <property type="match status" value="1"/>
</dbReference>
<dbReference type="PANTHER" id="PTHR18884">
    <property type="entry name" value="SEPTIN"/>
    <property type="match status" value="1"/>
</dbReference>
<keyword evidence="9" id="KW-1185">Reference proteome</keyword>
<evidence type="ECO:0000256" key="1">
    <source>
        <dbReference type="ARBA" id="ARBA00022741"/>
    </source>
</evidence>
<dbReference type="InterPro" id="IPR030379">
    <property type="entry name" value="G_SEPTIN_dom"/>
</dbReference>
<evidence type="ECO:0000256" key="5">
    <source>
        <dbReference type="RuleBase" id="RU004560"/>
    </source>
</evidence>
<gene>
    <name evidence="8" type="ORF">A3Q56_01195</name>
</gene>
<accession>A0A177BBX6</accession>
<keyword evidence="1 4" id="KW-0547">Nucleotide-binding</keyword>
<dbReference type="AlphaFoldDB" id="A0A177BBX6"/>
<sequence>MTKAKLSNEPSNSSRVNDSNVRKPKEYVPYSLNGRVSFDGLPDQYANELLRNIVYLNIMCIGEPGIGKSTFISTLFEKELVSDTESYAKDNEVVLAEFNYELTEGIAHLGLKVVHTVGYGQVNSEINLNPIINYINDANRKYLIEEFKVNRNLNTFKDERIHFVIFFISPFGLKTIDLKLLQMLSGNVNIIPIIAKSDALTSNELANLKKEIVKEAEDNGIKFYFFGDKTKSKLCEPFSFIGSTQSIKTDKGKSVIGREYPWGTVDIYNKNHCDYVDLRMNLLSTHLEDLREATIYDIYEKYRKRQLENLGFLVDAEKKPTNSAENYVRKVQTKSKYQIVKDSFMAEIQTAEKKLADRERYLKAEYHTYTHCHLNELAKIDEEIISIKENIEKLSASAKKK</sequence>
<dbReference type="EMBL" id="LWCA01000087">
    <property type="protein sequence ID" value="OAF71021.1"/>
    <property type="molecule type" value="Genomic_DNA"/>
</dbReference>
<reference evidence="8 9" key="1">
    <citation type="submission" date="2016-04" db="EMBL/GenBank/DDBJ databases">
        <title>The genome of Intoshia linei affirms orthonectids as highly simplified spiralians.</title>
        <authorList>
            <person name="Mikhailov K.V."/>
            <person name="Slusarev G.S."/>
            <person name="Nikitin M.A."/>
            <person name="Logacheva M.D."/>
            <person name="Penin A."/>
            <person name="Aleoshin V."/>
            <person name="Panchin Y.V."/>
        </authorList>
    </citation>
    <scope>NUCLEOTIDE SEQUENCE [LARGE SCALE GENOMIC DNA]</scope>
    <source>
        <strain evidence="8">Intl2013</strain>
        <tissue evidence="8">Whole animal</tissue>
    </source>
</reference>
<feature type="domain" description="Septin-type G" evidence="7">
    <location>
        <begin position="52"/>
        <end position="309"/>
    </location>
</feature>
<dbReference type="OrthoDB" id="416553at2759"/>
<evidence type="ECO:0000259" key="7">
    <source>
        <dbReference type="PROSITE" id="PS51719"/>
    </source>
</evidence>
<evidence type="ECO:0000256" key="3">
    <source>
        <dbReference type="PIRNR" id="PIRNR006698"/>
    </source>
</evidence>
<dbReference type="Proteomes" id="UP000078046">
    <property type="component" value="Unassembled WGS sequence"/>
</dbReference>
<feature type="site" description="Important for dimerization" evidence="4">
    <location>
        <position position="171"/>
    </location>
</feature>
<dbReference type="SUPFAM" id="SSF52540">
    <property type="entry name" value="P-loop containing nucleoside triphosphate hydrolases"/>
    <property type="match status" value="1"/>
</dbReference>
<evidence type="ECO:0000256" key="2">
    <source>
        <dbReference type="ARBA" id="ARBA00023134"/>
    </source>
</evidence>
<protein>
    <recommendedName>
        <fullName evidence="3">Septin</fullName>
    </recommendedName>
</protein>
<dbReference type="PIRSF" id="PIRSF006698">
    <property type="entry name" value="Septin"/>
    <property type="match status" value="1"/>
</dbReference>
<evidence type="ECO:0000256" key="4">
    <source>
        <dbReference type="PIRSR" id="PIRSR006698-2"/>
    </source>
</evidence>
<evidence type="ECO:0000256" key="6">
    <source>
        <dbReference type="SAM" id="MobiDB-lite"/>
    </source>
</evidence>
<dbReference type="InterPro" id="IPR016491">
    <property type="entry name" value="Septin"/>
</dbReference>